<organism evidence="7 8">
    <name type="scientific">Mytilus coruscus</name>
    <name type="common">Sea mussel</name>
    <dbReference type="NCBI Taxonomy" id="42192"/>
    <lineage>
        <taxon>Eukaryota</taxon>
        <taxon>Metazoa</taxon>
        <taxon>Spiralia</taxon>
        <taxon>Lophotrochozoa</taxon>
        <taxon>Mollusca</taxon>
        <taxon>Bivalvia</taxon>
        <taxon>Autobranchia</taxon>
        <taxon>Pteriomorphia</taxon>
        <taxon>Mytilida</taxon>
        <taxon>Mytiloidea</taxon>
        <taxon>Mytilidae</taxon>
        <taxon>Mytilinae</taxon>
        <taxon>Mytilus</taxon>
    </lineage>
</organism>
<dbReference type="PANTHER" id="PTHR19282">
    <property type="entry name" value="TETRASPANIN"/>
    <property type="match status" value="1"/>
</dbReference>
<evidence type="ECO:0000313" key="8">
    <source>
        <dbReference type="Proteomes" id="UP000507470"/>
    </source>
</evidence>
<dbReference type="Gene3D" id="1.10.1450.10">
    <property type="entry name" value="Tetraspanin"/>
    <property type="match status" value="1"/>
</dbReference>
<dbReference type="InterPro" id="IPR018499">
    <property type="entry name" value="Tetraspanin/Peripherin"/>
</dbReference>
<sequence length="299" mass="33666">MDSFTKGLKFFIVALNFILLFGSIVLLVFGILFHTGANLDFIEALETKTKDNIRDLITTTGIGDVNNIDRFSFTQLLGGWLAHSMIGVALCMFVLSFSGCCGAWYKVRLLLLIYIIVLSVIMFVEVLIIVLMFTVPITIQGQIKREMDFTIADFQGLAGNNGRTLGWMFIMDYYKCCGTETYKDFQNEATVWDRTPGSIVTRIDAPLICCKSIPTGGADNDVNCAREASKDIYTEGCFDVIWNKVLESSLYTYVVIGNVFLLQILLLLSSIKFYRDAKEKRKVKPFKPILKKTKNNYGS</sequence>
<accession>A0A6J8CIK1</accession>
<proteinExistence type="inferred from homology"/>
<keyword evidence="3 6" id="KW-0812">Transmembrane</keyword>
<feature type="transmembrane region" description="Helical" evidence="6">
    <location>
        <begin position="80"/>
        <end position="105"/>
    </location>
</feature>
<reference evidence="7 8" key="1">
    <citation type="submission" date="2020-06" db="EMBL/GenBank/DDBJ databases">
        <authorList>
            <person name="Li R."/>
            <person name="Bekaert M."/>
        </authorList>
    </citation>
    <scope>NUCLEOTIDE SEQUENCE [LARGE SCALE GENOMIC DNA]</scope>
    <source>
        <strain evidence="8">wild</strain>
    </source>
</reference>
<name>A0A6J8CIK1_MYTCO</name>
<dbReference type="GO" id="GO:0016020">
    <property type="term" value="C:membrane"/>
    <property type="evidence" value="ECO:0007669"/>
    <property type="project" value="UniProtKB-SubCell"/>
</dbReference>
<feature type="transmembrane region" description="Helical" evidence="6">
    <location>
        <begin position="12"/>
        <end position="33"/>
    </location>
</feature>
<keyword evidence="8" id="KW-1185">Reference proteome</keyword>
<dbReference type="SUPFAM" id="SSF48652">
    <property type="entry name" value="Tetraspanin"/>
    <property type="match status" value="1"/>
</dbReference>
<dbReference type="PANTHER" id="PTHR19282:SF417">
    <property type="entry name" value="TETRASPANIN TSPA-RELATED"/>
    <property type="match status" value="1"/>
</dbReference>
<keyword evidence="5 6" id="KW-0472">Membrane</keyword>
<feature type="transmembrane region" description="Helical" evidence="6">
    <location>
        <begin position="250"/>
        <end position="274"/>
    </location>
</feature>
<dbReference type="Proteomes" id="UP000507470">
    <property type="component" value="Unassembled WGS sequence"/>
</dbReference>
<evidence type="ECO:0000313" key="7">
    <source>
        <dbReference type="EMBL" id="CAC5394824.1"/>
    </source>
</evidence>
<dbReference type="EMBL" id="CACVKT020005389">
    <property type="protein sequence ID" value="CAC5394824.1"/>
    <property type="molecule type" value="Genomic_DNA"/>
</dbReference>
<comment type="subcellular location">
    <subcellularLocation>
        <location evidence="1 6">Membrane</location>
        <topology evidence="1 6">Multi-pass membrane protein</topology>
    </subcellularLocation>
</comment>
<evidence type="ECO:0000256" key="2">
    <source>
        <dbReference type="ARBA" id="ARBA00006840"/>
    </source>
</evidence>
<dbReference type="PIRSF" id="PIRSF002419">
    <property type="entry name" value="Tetraspanin"/>
    <property type="match status" value="1"/>
</dbReference>
<evidence type="ECO:0000256" key="6">
    <source>
        <dbReference type="RuleBase" id="RU361218"/>
    </source>
</evidence>
<dbReference type="Pfam" id="PF00335">
    <property type="entry name" value="Tetraspanin"/>
    <property type="match status" value="1"/>
</dbReference>
<dbReference type="OrthoDB" id="6134317at2759"/>
<protein>
    <recommendedName>
        <fullName evidence="6">Tetraspanin</fullName>
    </recommendedName>
</protein>
<evidence type="ECO:0000256" key="3">
    <source>
        <dbReference type="ARBA" id="ARBA00022692"/>
    </source>
</evidence>
<evidence type="ECO:0000256" key="1">
    <source>
        <dbReference type="ARBA" id="ARBA00004141"/>
    </source>
</evidence>
<keyword evidence="4 6" id="KW-1133">Transmembrane helix</keyword>
<dbReference type="AlphaFoldDB" id="A0A6J8CIK1"/>
<feature type="transmembrane region" description="Helical" evidence="6">
    <location>
        <begin position="112"/>
        <end position="139"/>
    </location>
</feature>
<gene>
    <name evidence="7" type="ORF">MCOR_29541</name>
</gene>
<comment type="similarity">
    <text evidence="2 6">Belongs to the tetraspanin (TM4SF) family.</text>
</comment>
<evidence type="ECO:0000256" key="4">
    <source>
        <dbReference type="ARBA" id="ARBA00022989"/>
    </source>
</evidence>
<dbReference type="InterPro" id="IPR008952">
    <property type="entry name" value="Tetraspanin_EC2_sf"/>
</dbReference>
<dbReference type="InterPro" id="IPR000301">
    <property type="entry name" value="Tetraspanin_animals"/>
</dbReference>
<evidence type="ECO:0000256" key="5">
    <source>
        <dbReference type="ARBA" id="ARBA00023136"/>
    </source>
</evidence>